<evidence type="ECO:0000313" key="2">
    <source>
        <dbReference type="Proteomes" id="UP000325313"/>
    </source>
</evidence>
<comment type="caution">
    <text evidence="1">The sequence shown here is derived from an EMBL/GenBank/DDBJ whole genome shotgun (WGS) entry which is preliminary data.</text>
</comment>
<dbReference type="Proteomes" id="UP000325313">
    <property type="component" value="Unassembled WGS sequence"/>
</dbReference>
<evidence type="ECO:0000313" key="1">
    <source>
        <dbReference type="EMBL" id="KAA1138688.1"/>
    </source>
</evidence>
<organism evidence="1 2">
    <name type="scientific">Puccinia graminis f. sp. tritici</name>
    <dbReference type="NCBI Taxonomy" id="56615"/>
    <lineage>
        <taxon>Eukaryota</taxon>
        <taxon>Fungi</taxon>
        <taxon>Dikarya</taxon>
        <taxon>Basidiomycota</taxon>
        <taxon>Pucciniomycotina</taxon>
        <taxon>Pucciniomycetes</taxon>
        <taxon>Pucciniales</taxon>
        <taxon>Pucciniaceae</taxon>
        <taxon>Puccinia</taxon>
    </lineage>
</organism>
<dbReference type="EMBL" id="VDEP01000002">
    <property type="protein sequence ID" value="KAA1138688.1"/>
    <property type="molecule type" value="Genomic_DNA"/>
</dbReference>
<name>A0A5B0SL70_PUCGR</name>
<gene>
    <name evidence="1" type="ORF">PGTUg99_034610</name>
</gene>
<accession>A0A5B0SL70</accession>
<protein>
    <submittedName>
        <fullName evidence="1">Uncharacterized protein</fullName>
    </submittedName>
</protein>
<sequence>MDCAPFDLIPTTESSLSLPDWKNPIKERLTIHHPPRTAFFYLFDQKFPSTT</sequence>
<proteinExistence type="predicted"/>
<dbReference type="AlphaFoldDB" id="A0A5B0SL70"/>
<reference evidence="1 2" key="1">
    <citation type="submission" date="2019-05" db="EMBL/GenBank/DDBJ databases">
        <title>Emergence of the Ug99 lineage of the wheat stem rust pathogen through somatic hybridization.</title>
        <authorList>
            <person name="Li F."/>
            <person name="Upadhyaya N.M."/>
            <person name="Sperschneider J."/>
            <person name="Matny O."/>
            <person name="Nguyen-Phuc H."/>
            <person name="Mago R."/>
            <person name="Raley C."/>
            <person name="Miller M.E."/>
            <person name="Silverstein K.A.T."/>
            <person name="Henningsen E."/>
            <person name="Hirsch C.D."/>
            <person name="Visser B."/>
            <person name="Pretorius Z.A."/>
            <person name="Steffenson B.J."/>
            <person name="Schwessinger B."/>
            <person name="Dodds P.N."/>
            <person name="Figueroa M."/>
        </authorList>
    </citation>
    <scope>NUCLEOTIDE SEQUENCE [LARGE SCALE GENOMIC DNA]</scope>
    <source>
        <strain evidence="1 2">Ug99</strain>
    </source>
</reference>